<dbReference type="Pfam" id="PF00196">
    <property type="entry name" value="GerE"/>
    <property type="match status" value="1"/>
</dbReference>
<dbReference type="InterPro" id="IPR011990">
    <property type="entry name" value="TPR-like_helical_dom_sf"/>
</dbReference>
<dbReference type="SUPFAM" id="SSF46894">
    <property type="entry name" value="C-terminal effector domain of the bipartite response regulators"/>
    <property type="match status" value="1"/>
</dbReference>
<dbReference type="PATRIC" id="fig|477245.3.peg.3369"/>
<feature type="region of interest" description="Disordered" evidence="1">
    <location>
        <begin position="674"/>
        <end position="718"/>
    </location>
</feature>
<dbReference type="STRING" id="477245.TU94_15910"/>
<sequence>MGFGFGQRRGGHLPVELTNFVGRTEELARIRDALTRSRLVTLVGPGGVGKSRIALRAARDLAERYPDGVRLVELSGLHDPELLPAALAGVLELPEQSGMSPLDAVVEHLRGRRLLIVLDTCEHLVDACAMLCDILLREAAGLSVLATSRQPLDVPGEFCLPVPPLPRRDAVELFEQRAAAVTGGVGTGPGGREHTLALVDRLDGIPLALELAAVRLRAVPLSELAARLDHRFEVLTGGRRTALTRHQTLRTAIDWSYDLCTPQERRLWARLSVFAGPFDLPSAERVCADGELPAEEVVEALIGLVDKSVVRRLGEDDGRYRLLDTLREYGAGRLARTEPARAAEEVRRRHFAHYDALVRRFWDELIGPEQVALHRAVREDVADVRAALEYGYATEGRAADALWLASRLGPYWRAAGTLSEGRYWIDKGLDRVPYDCAERAWGLFMAGVTAVWTGDLATATERFPAAHAVARRAGEKRVELFAEAYLGAMTALGGAADEGLAALERARARIVDDGDLLGIGVVHYEGALLRAVFGDTAGALRLCETGLARLEGTGDRQLYGSTLTVQGVVLALTGEHDRSAEALRRGLEAASEVGEVLVAALACMGLAWHAARTGRHGRACRLLGYAEHTRRLSGDPVALLPRLLEEHETVREQVRAALGDQEFERLREAGARMSGRQALDAVREDTDAPPDAPGAADGGRRAARAKGSGTSGRPDEVLTRREREVAALVSRGLSNREIAERLVISKRTVDAHVEHILAKLRITSRTEIPAVAGP</sequence>
<dbReference type="HOGENOM" id="CLU_004665_5_3_11"/>
<dbReference type="Proteomes" id="UP000032234">
    <property type="component" value="Chromosome"/>
</dbReference>
<dbReference type="Pfam" id="PF25872">
    <property type="entry name" value="HTH_77"/>
    <property type="match status" value="1"/>
</dbReference>
<evidence type="ECO:0000259" key="2">
    <source>
        <dbReference type="PROSITE" id="PS50043"/>
    </source>
</evidence>
<evidence type="ECO:0000256" key="1">
    <source>
        <dbReference type="SAM" id="MobiDB-lite"/>
    </source>
</evidence>
<proteinExistence type="predicted"/>
<protein>
    <submittedName>
        <fullName evidence="3">LuxR family transcriptional regulator</fullName>
    </submittedName>
</protein>
<dbReference type="PROSITE" id="PS00622">
    <property type="entry name" value="HTH_LUXR_1"/>
    <property type="match status" value="1"/>
</dbReference>
<dbReference type="GO" id="GO:0006355">
    <property type="term" value="P:regulation of DNA-templated transcription"/>
    <property type="evidence" value="ECO:0007669"/>
    <property type="project" value="InterPro"/>
</dbReference>
<dbReference type="KEGG" id="scw:TU94_15910"/>
<dbReference type="GO" id="GO:0043531">
    <property type="term" value="F:ADP binding"/>
    <property type="evidence" value="ECO:0007669"/>
    <property type="project" value="InterPro"/>
</dbReference>
<gene>
    <name evidence="3" type="ORF">TU94_15910</name>
</gene>
<dbReference type="Gene3D" id="3.40.50.300">
    <property type="entry name" value="P-loop containing nucleotide triphosphate hydrolases"/>
    <property type="match status" value="1"/>
</dbReference>
<dbReference type="Gene3D" id="1.10.10.10">
    <property type="entry name" value="Winged helix-like DNA-binding domain superfamily/Winged helix DNA-binding domain"/>
    <property type="match status" value="1"/>
</dbReference>
<dbReference type="PRINTS" id="PR00038">
    <property type="entry name" value="HTHLUXR"/>
</dbReference>
<dbReference type="CDD" id="cd06170">
    <property type="entry name" value="LuxR_C_like"/>
    <property type="match status" value="1"/>
</dbReference>
<dbReference type="SMART" id="SM00421">
    <property type="entry name" value="HTH_LUXR"/>
    <property type="match status" value="1"/>
</dbReference>
<dbReference type="Gene3D" id="1.25.40.10">
    <property type="entry name" value="Tetratricopeptide repeat domain"/>
    <property type="match status" value="1"/>
</dbReference>
<evidence type="ECO:0000313" key="3">
    <source>
        <dbReference type="EMBL" id="AJP05723.1"/>
    </source>
</evidence>
<dbReference type="InterPro" id="IPR058852">
    <property type="entry name" value="HTH_77"/>
</dbReference>
<organism evidence="3 4">
    <name type="scientific">Streptomyces cyaneogriseus subsp. noncyanogenus</name>
    <dbReference type="NCBI Taxonomy" id="477245"/>
    <lineage>
        <taxon>Bacteria</taxon>
        <taxon>Bacillati</taxon>
        <taxon>Actinomycetota</taxon>
        <taxon>Actinomycetes</taxon>
        <taxon>Kitasatosporales</taxon>
        <taxon>Streptomycetaceae</taxon>
        <taxon>Streptomyces</taxon>
    </lineage>
</organism>
<dbReference type="SUPFAM" id="SSF48452">
    <property type="entry name" value="TPR-like"/>
    <property type="match status" value="1"/>
</dbReference>
<dbReference type="PANTHER" id="PTHR47691">
    <property type="entry name" value="REGULATOR-RELATED"/>
    <property type="match status" value="1"/>
</dbReference>
<dbReference type="InterPro" id="IPR027417">
    <property type="entry name" value="P-loop_NTPase"/>
</dbReference>
<feature type="domain" description="HTH luxR-type" evidence="2">
    <location>
        <begin position="711"/>
        <end position="774"/>
    </location>
</feature>
<dbReference type="InterPro" id="IPR036388">
    <property type="entry name" value="WH-like_DNA-bd_sf"/>
</dbReference>
<dbReference type="PRINTS" id="PR00364">
    <property type="entry name" value="DISEASERSIST"/>
</dbReference>
<accession>A0A0C5G6S7</accession>
<name>A0A0C5G6S7_9ACTN</name>
<dbReference type="EMBL" id="CP010849">
    <property type="protein sequence ID" value="AJP05723.1"/>
    <property type="molecule type" value="Genomic_DNA"/>
</dbReference>
<dbReference type="PANTHER" id="PTHR47691:SF3">
    <property type="entry name" value="HTH-TYPE TRANSCRIPTIONAL REGULATOR RV0890C-RELATED"/>
    <property type="match status" value="1"/>
</dbReference>
<dbReference type="GO" id="GO:0003677">
    <property type="term" value="F:DNA binding"/>
    <property type="evidence" value="ECO:0007669"/>
    <property type="project" value="InterPro"/>
</dbReference>
<reference evidence="3 4" key="1">
    <citation type="submission" date="2015-02" db="EMBL/GenBank/DDBJ databases">
        <title>Genome sequence of thermotolerant Streptomyces cyaneogriseus subsp. Noncyanogenus NMWT1, the producer of nematocidal antibiotics nemadectin.</title>
        <authorList>
            <person name="Wang H."/>
            <person name="Li C."/>
            <person name="Xiang W."/>
            <person name="Wang X."/>
        </authorList>
    </citation>
    <scope>NUCLEOTIDE SEQUENCE [LARGE SCALE GENOMIC DNA]</scope>
    <source>
        <strain evidence="3 4">NMWT 1</strain>
    </source>
</reference>
<dbReference type="InterPro" id="IPR000792">
    <property type="entry name" value="Tscrpt_reg_LuxR_C"/>
</dbReference>
<keyword evidence="4" id="KW-1185">Reference proteome</keyword>
<dbReference type="PROSITE" id="PS50043">
    <property type="entry name" value="HTH_LUXR_2"/>
    <property type="match status" value="1"/>
</dbReference>
<dbReference type="InterPro" id="IPR016032">
    <property type="entry name" value="Sig_transdc_resp-reg_C-effctor"/>
</dbReference>
<dbReference type="RefSeq" id="WP_044388041.1">
    <property type="nucleotide sequence ID" value="NZ_CP010849.1"/>
</dbReference>
<dbReference type="SUPFAM" id="SSF52540">
    <property type="entry name" value="P-loop containing nucleoside triphosphate hydrolases"/>
    <property type="match status" value="1"/>
</dbReference>
<evidence type="ECO:0000313" key="4">
    <source>
        <dbReference type="Proteomes" id="UP000032234"/>
    </source>
</evidence>
<dbReference type="AlphaFoldDB" id="A0A0C5G6S7"/>
<dbReference type="OrthoDB" id="499349at2"/>